<protein>
    <submittedName>
        <fullName evidence="1">Uncharacterized protein</fullName>
    </submittedName>
</protein>
<reference evidence="1" key="1">
    <citation type="submission" date="2014-11" db="EMBL/GenBank/DDBJ databases">
        <authorList>
            <person name="Amaro Gonzalez C."/>
        </authorList>
    </citation>
    <scope>NUCLEOTIDE SEQUENCE</scope>
</reference>
<dbReference type="EMBL" id="GBXM01106242">
    <property type="protein sequence ID" value="JAH02335.1"/>
    <property type="molecule type" value="Transcribed_RNA"/>
</dbReference>
<evidence type="ECO:0000313" key="1">
    <source>
        <dbReference type="EMBL" id="JAH02335.1"/>
    </source>
</evidence>
<dbReference type="AlphaFoldDB" id="A0A0E9PE46"/>
<name>A0A0E9PE46_ANGAN</name>
<sequence>MCTKPPVLQLYSRFSDIPNNRCQVSQGSELAKL</sequence>
<organism evidence="1">
    <name type="scientific">Anguilla anguilla</name>
    <name type="common">European freshwater eel</name>
    <name type="synonym">Muraena anguilla</name>
    <dbReference type="NCBI Taxonomy" id="7936"/>
    <lineage>
        <taxon>Eukaryota</taxon>
        <taxon>Metazoa</taxon>
        <taxon>Chordata</taxon>
        <taxon>Craniata</taxon>
        <taxon>Vertebrata</taxon>
        <taxon>Euteleostomi</taxon>
        <taxon>Actinopterygii</taxon>
        <taxon>Neopterygii</taxon>
        <taxon>Teleostei</taxon>
        <taxon>Anguilliformes</taxon>
        <taxon>Anguillidae</taxon>
        <taxon>Anguilla</taxon>
    </lineage>
</organism>
<reference evidence="1" key="2">
    <citation type="journal article" date="2015" name="Fish Shellfish Immunol.">
        <title>Early steps in the European eel (Anguilla anguilla)-Vibrio vulnificus interaction in the gills: Role of the RtxA13 toxin.</title>
        <authorList>
            <person name="Callol A."/>
            <person name="Pajuelo D."/>
            <person name="Ebbesson L."/>
            <person name="Teles M."/>
            <person name="MacKenzie S."/>
            <person name="Amaro C."/>
        </authorList>
    </citation>
    <scope>NUCLEOTIDE SEQUENCE</scope>
</reference>
<accession>A0A0E9PE46</accession>
<proteinExistence type="predicted"/>